<reference evidence="2" key="1">
    <citation type="journal article" date="2014" name="Int. J. Syst. Evol. Microbiol.">
        <title>Complete genome sequence of Corynebacterium casei LMG S-19264T (=DSM 44701T), isolated from a smear-ripened cheese.</title>
        <authorList>
            <consortium name="US DOE Joint Genome Institute (JGI-PGF)"/>
            <person name="Walter F."/>
            <person name="Albersmeier A."/>
            <person name="Kalinowski J."/>
            <person name="Ruckert C."/>
        </authorList>
    </citation>
    <scope>NUCLEOTIDE SEQUENCE</scope>
    <source>
        <strain evidence="2">JCM 4059</strain>
    </source>
</reference>
<keyword evidence="1" id="KW-0732">Signal</keyword>
<keyword evidence="3" id="KW-1185">Reference proteome</keyword>
<feature type="chain" id="PRO_5037296389" description="Secreted protein" evidence="1">
    <location>
        <begin position="22"/>
        <end position="181"/>
    </location>
</feature>
<sequence>MTRTRGVRTVLAALAVAGALAATTAWAPAGHGHPGRAASFACSGREDITYGGLHLLSSAPTPVTVDGVYHCTVAPGREVTATYHTEGTTGGECVLFAPNQSRETLRYRDGSTTVIAYRSGPSTRLAGVNTATLHGVVVAGRGKGATAEKTIQTLPAALPTDCALPGGLRHTTAFTHLSVEG</sequence>
<proteinExistence type="predicted"/>
<organism evidence="2 3">
    <name type="scientific">Streptomyces mashuensis</name>
    <dbReference type="NCBI Taxonomy" id="33904"/>
    <lineage>
        <taxon>Bacteria</taxon>
        <taxon>Bacillati</taxon>
        <taxon>Actinomycetota</taxon>
        <taxon>Actinomycetes</taxon>
        <taxon>Kitasatosporales</taxon>
        <taxon>Streptomycetaceae</taxon>
        <taxon>Streptomyces</taxon>
    </lineage>
</organism>
<dbReference type="Proteomes" id="UP000638313">
    <property type="component" value="Unassembled WGS sequence"/>
</dbReference>
<evidence type="ECO:0008006" key="4">
    <source>
        <dbReference type="Google" id="ProtNLM"/>
    </source>
</evidence>
<gene>
    <name evidence="2" type="ORF">GCM10010218_07030</name>
</gene>
<evidence type="ECO:0000256" key="1">
    <source>
        <dbReference type="SAM" id="SignalP"/>
    </source>
</evidence>
<dbReference type="EMBL" id="BNBD01000001">
    <property type="protein sequence ID" value="GHF28489.1"/>
    <property type="molecule type" value="Genomic_DNA"/>
</dbReference>
<evidence type="ECO:0000313" key="3">
    <source>
        <dbReference type="Proteomes" id="UP000638313"/>
    </source>
</evidence>
<feature type="signal peptide" evidence="1">
    <location>
        <begin position="1"/>
        <end position="21"/>
    </location>
</feature>
<dbReference type="AlphaFoldDB" id="A0A919AWL6"/>
<comment type="caution">
    <text evidence="2">The sequence shown here is derived from an EMBL/GenBank/DDBJ whole genome shotgun (WGS) entry which is preliminary data.</text>
</comment>
<reference evidence="2" key="2">
    <citation type="submission" date="2020-09" db="EMBL/GenBank/DDBJ databases">
        <authorList>
            <person name="Sun Q."/>
            <person name="Ohkuma M."/>
        </authorList>
    </citation>
    <scope>NUCLEOTIDE SEQUENCE</scope>
    <source>
        <strain evidence="2">JCM 4059</strain>
    </source>
</reference>
<dbReference type="RefSeq" id="WP_190127838.1">
    <property type="nucleotide sequence ID" value="NZ_BNBD01000001.1"/>
</dbReference>
<accession>A0A919AWL6</accession>
<evidence type="ECO:0000313" key="2">
    <source>
        <dbReference type="EMBL" id="GHF28489.1"/>
    </source>
</evidence>
<name>A0A919AWL6_9ACTN</name>
<protein>
    <recommendedName>
        <fullName evidence="4">Secreted protein</fullName>
    </recommendedName>
</protein>